<feature type="non-terminal residue" evidence="3">
    <location>
        <position position="1"/>
    </location>
</feature>
<dbReference type="GO" id="GO:0005737">
    <property type="term" value="C:cytoplasm"/>
    <property type="evidence" value="ECO:0007669"/>
    <property type="project" value="TreeGrafter"/>
</dbReference>
<dbReference type="InterPro" id="IPR019832">
    <property type="entry name" value="Mn/Fe_SOD_C"/>
</dbReference>
<evidence type="ECO:0000313" key="3">
    <source>
        <dbReference type="EMBL" id="RKP27700.1"/>
    </source>
</evidence>
<reference evidence="4" key="1">
    <citation type="journal article" date="2018" name="Nat. Microbiol.">
        <title>Leveraging single-cell genomics to expand the fungal tree of life.</title>
        <authorList>
            <person name="Ahrendt S.R."/>
            <person name="Quandt C.A."/>
            <person name="Ciobanu D."/>
            <person name="Clum A."/>
            <person name="Salamov A."/>
            <person name="Andreopoulos B."/>
            <person name="Cheng J.F."/>
            <person name="Woyke T."/>
            <person name="Pelin A."/>
            <person name="Henrissat B."/>
            <person name="Reynolds N.K."/>
            <person name="Benny G.L."/>
            <person name="Smith M.E."/>
            <person name="James T.Y."/>
            <person name="Grigoriev I.V."/>
        </authorList>
    </citation>
    <scope>NUCLEOTIDE SEQUENCE [LARGE SCALE GENOMIC DNA]</scope>
    <source>
        <strain evidence="4">Benny S71-1</strain>
    </source>
</reference>
<organism evidence="3 4">
    <name type="scientific">Syncephalis pseudoplumigaleata</name>
    <dbReference type="NCBI Taxonomy" id="1712513"/>
    <lineage>
        <taxon>Eukaryota</taxon>
        <taxon>Fungi</taxon>
        <taxon>Fungi incertae sedis</taxon>
        <taxon>Zoopagomycota</taxon>
        <taxon>Zoopagomycotina</taxon>
        <taxon>Zoopagomycetes</taxon>
        <taxon>Zoopagales</taxon>
        <taxon>Piptocephalidaceae</taxon>
        <taxon>Syncephalis</taxon>
    </lineage>
</organism>
<gene>
    <name evidence="3" type="ORF">SYNPS1DRAFT_4853</name>
</gene>
<comment type="function">
    <text evidence="1">Component of the mitochondrial ribosome (mitoribosome), a dedicated translation machinery responsible for the synthesis of mitochondrial genome-encoded proteins, including at least some of the essential transmembrane subunits of the mitochondrial respiratory chain. The mitoribosomes are attached to the mitochondrial inner membrane and translation products are cotranslationally integrated into the membrane.</text>
</comment>
<evidence type="ECO:0000313" key="4">
    <source>
        <dbReference type="Proteomes" id="UP000278143"/>
    </source>
</evidence>
<dbReference type="EMBL" id="KZ989165">
    <property type="protein sequence ID" value="RKP27700.1"/>
    <property type="molecule type" value="Genomic_DNA"/>
</dbReference>
<dbReference type="Gene3D" id="3.55.40.20">
    <property type="entry name" value="Iron/manganese superoxide dismutase, C-terminal domain"/>
    <property type="match status" value="1"/>
</dbReference>
<evidence type="ECO:0000259" key="2">
    <source>
        <dbReference type="Pfam" id="PF02777"/>
    </source>
</evidence>
<dbReference type="PANTHER" id="PTHR43595:SF2">
    <property type="entry name" value="SMALL RIBOSOMAL SUBUNIT PROTEIN MS42"/>
    <property type="match status" value="1"/>
</dbReference>
<dbReference type="Pfam" id="PF02777">
    <property type="entry name" value="Sod_Fe_C"/>
    <property type="match status" value="2"/>
</dbReference>
<name>A0A4P9Z7K6_9FUNG</name>
<protein>
    <submittedName>
        <fullName evidence="3">Manganese/iron superoxide dismutase</fullName>
    </submittedName>
</protein>
<dbReference type="PANTHER" id="PTHR43595">
    <property type="entry name" value="37S RIBOSOMAL PROTEIN S26, MITOCHONDRIAL"/>
    <property type="match status" value="1"/>
</dbReference>
<feature type="non-terminal residue" evidence="3">
    <location>
        <position position="197"/>
    </location>
</feature>
<dbReference type="InterPro" id="IPR036314">
    <property type="entry name" value="SOD_C_sf"/>
</dbReference>
<dbReference type="Proteomes" id="UP000278143">
    <property type="component" value="Unassembled WGS sequence"/>
</dbReference>
<dbReference type="AlphaFoldDB" id="A0A4P9Z7K6"/>
<evidence type="ECO:0000256" key="1">
    <source>
        <dbReference type="ARBA" id="ARBA00037226"/>
    </source>
</evidence>
<proteinExistence type="predicted"/>
<dbReference type="GO" id="GO:0004784">
    <property type="term" value="F:superoxide dismutase activity"/>
    <property type="evidence" value="ECO:0007669"/>
    <property type="project" value="InterPro"/>
</dbReference>
<sequence>SASFVGSPYEQQPLTEIVTKTAHQPNDAVIFNHASQLWNEEFFLQSLASSTATPSTVPMPVAIEQKLVDNFDSVEHFKTQFTNQALTMFGSGWVWLVEDNMARWRIINTFNAGSPLTPQRMQVTDANVMAAVSSASQQQSPLQSSMQAASMQDVVRPLLCLNLWEHVYVPDHGIAGRDAYIDAFWNNVDWHVVQQRS</sequence>
<dbReference type="SUPFAM" id="SSF54719">
    <property type="entry name" value="Fe,Mn superoxide dismutase (SOD), C-terminal domain"/>
    <property type="match status" value="1"/>
</dbReference>
<dbReference type="GO" id="GO:0046872">
    <property type="term" value="F:metal ion binding"/>
    <property type="evidence" value="ECO:0007669"/>
    <property type="project" value="InterPro"/>
</dbReference>
<feature type="domain" description="Manganese/iron superoxide dismutase C-terminal" evidence="2">
    <location>
        <begin position="62"/>
        <end position="119"/>
    </location>
</feature>
<accession>A0A4P9Z7K6</accession>
<feature type="domain" description="Manganese/iron superoxide dismutase C-terminal" evidence="2">
    <location>
        <begin position="143"/>
        <end position="196"/>
    </location>
</feature>
<dbReference type="OrthoDB" id="275227at2759"/>
<keyword evidence="4" id="KW-1185">Reference proteome</keyword>